<organism evidence="1 2">
    <name type="scientific">Engystomops pustulosus</name>
    <name type="common">Tungara frog</name>
    <name type="synonym">Physalaemus pustulosus</name>
    <dbReference type="NCBI Taxonomy" id="76066"/>
    <lineage>
        <taxon>Eukaryota</taxon>
        <taxon>Metazoa</taxon>
        <taxon>Chordata</taxon>
        <taxon>Craniata</taxon>
        <taxon>Vertebrata</taxon>
        <taxon>Euteleostomi</taxon>
        <taxon>Amphibia</taxon>
        <taxon>Batrachia</taxon>
        <taxon>Anura</taxon>
        <taxon>Neobatrachia</taxon>
        <taxon>Hyloidea</taxon>
        <taxon>Leptodactylidae</taxon>
        <taxon>Leiuperinae</taxon>
        <taxon>Engystomops</taxon>
    </lineage>
</organism>
<protein>
    <submittedName>
        <fullName evidence="1">Uncharacterized protein</fullName>
    </submittedName>
</protein>
<sequence>MRSWLQGALPGLQPPQWDSLLCSCEHAQMAAIHYLRAVFSAPRDPEPPKLFLLLLRFRRWGPCVSAGAGE</sequence>
<dbReference type="EMBL" id="WNYA01011843">
    <property type="protein sequence ID" value="KAG8540034.1"/>
    <property type="molecule type" value="Genomic_DNA"/>
</dbReference>
<evidence type="ECO:0000313" key="1">
    <source>
        <dbReference type="EMBL" id="KAG8540034.1"/>
    </source>
</evidence>
<keyword evidence="2" id="KW-1185">Reference proteome</keyword>
<gene>
    <name evidence="1" type="ORF">GDO81_019945</name>
</gene>
<reference evidence="1" key="1">
    <citation type="thesis" date="2020" institute="ProQuest LLC" country="789 East Eisenhower Parkway, Ann Arbor, MI, USA">
        <title>Comparative Genomics and Chromosome Evolution.</title>
        <authorList>
            <person name="Mudd A.B."/>
        </authorList>
    </citation>
    <scope>NUCLEOTIDE SEQUENCE</scope>
    <source>
        <strain evidence="1">237g6f4</strain>
        <tissue evidence="1">Blood</tissue>
    </source>
</reference>
<accession>A0AAV6YRK3</accession>
<proteinExistence type="predicted"/>
<name>A0AAV6YRK3_ENGPU</name>
<comment type="caution">
    <text evidence="1">The sequence shown here is derived from an EMBL/GenBank/DDBJ whole genome shotgun (WGS) entry which is preliminary data.</text>
</comment>
<dbReference type="Proteomes" id="UP000824782">
    <property type="component" value="Unassembled WGS sequence"/>
</dbReference>
<dbReference type="AlphaFoldDB" id="A0AAV6YRK3"/>
<evidence type="ECO:0000313" key="2">
    <source>
        <dbReference type="Proteomes" id="UP000824782"/>
    </source>
</evidence>